<dbReference type="VEuPathDB" id="FungiDB:ASPZODRAFT_130735"/>
<keyword evidence="11" id="KW-0539">Nucleus</keyword>
<protein>
    <recommendedName>
        <fullName evidence="5">tRNA (guanine(9)-N1)-methyltransferase</fullName>
        <ecNumber evidence="4">2.1.1.221</ecNumber>
    </recommendedName>
    <alternativeName>
        <fullName evidence="13">tRNA methyltransferase 10</fullName>
    </alternativeName>
    <alternativeName>
        <fullName evidence="12">tRNA(m1G9)-methyltransferase</fullName>
    </alternativeName>
</protein>
<keyword evidence="6" id="KW-0963">Cytoplasm</keyword>
<evidence type="ECO:0000256" key="2">
    <source>
        <dbReference type="ARBA" id="ARBA00004496"/>
    </source>
</evidence>
<gene>
    <name evidence="18" type="ORF">ASPZODRAFT_130735</name>
</gene>
<comment type="catalytic activity">
    <reaction evidence="14">
        <text>guanosine(9) in tRNA + S-adenosyl-L-methionine = N(1)-methylguanosine(9) in tRNA + S-adenosyl-L-homocysteine + H(+)</text>
        <dbReference type="Rhea" id="RHEA:43156"/>
        <dbReference type="Rhea" id="RHEA-COMP:10367"/>
        <dbReference type="Rhea" id="RHEA-COMP:10368"/>
        <dbReference type="ChEBI" id="CHEBI:15378"/>
        <dbReference type="ChEBI" id="CHEBI:57856"/>
        <dbReference type="ChEBI" id="CHEBI:59789"/>
        <dbReference type="ChEBI" id="CHEBI:73542"/>
        <dbReference type="ChEBI" id="CHEBI:74269"/>
        <dbReference type="EC" id="2.1.1.221"/>
    </reaction>
</comment>
<evidence type="ECO:0000259" key="17">
    <source>
        <dbReference type="PROSITE" id="PS51675"/>
    </source>
</evidence>
<feature type="domain" description="SAM-dependent MTase TRM10-type" evidence="17">
    <location>
        <begin position="131"/>
        <end position="349"/>
    </location>
</feature>
<comment type="function">
    <text evidence="15">S-adenosyl-L-methionine-dependent guanine N(1)-methyltransferase that catalyzes the formation of N(1)-methylguanine at position 9 (m1G9) in cytoplasmic tRNA.</text>
</comment>
<evidence type="ECO:0000256" key="13">
    <source>
        <dbReference type="ARBA" id="ARBA00032166"/>
    </source>
</evidence>
<evidence type="ECO:0000256" key="8">
    <source>
        <dbReference type="ARBA" id="ARBA00022679"/>
    </source>
</evidence>
<organism evidence="18 19">
    <name type="scientific">Penicilliopsis zonata CBS 506.65</name>
    <dbReference type="NCBI Taxonomy" id="1073090"/>
    <lineage>
        <taxon>Eukaryota</taxon>
        <taxon>Fungi</taxon>
        <taxon>Dikarya</taxon>
        <taxon>Ascomycota</taxon>
        <taxon>Pezizomycotina</taxon>
        <taxon>Eurotiomycetes</taxon>
        <taxon>Eurotiomycetidae</taxon>
        <taxon>Eurotiales</taxon>
        <taxon>Aspergillaceae</taxon>
        <taxon>Penicilliopsis</taxon>
    </lineage>
</organism>
<name>A0A1L9SN73_9EURO</name>
<dbReference type="GO" id="GO:0005737">
    <property type="term" value="C:cytoplasm"/>
    <property type="evidence" value="ECO:0007669"/>
    <property type="project" value="UniProtKB-SubCell"/>
</dbReference>
<keyword evidence="19" id="KW-1185">Reference proteome</keyword>
<dbReference type="GO" id="GO:0052905">
    <property type="term" value="F:tRNA (guanosine(9)-N1)-methyltransferase activity"/>
    <property type="evidence" value="ECO:0007669"/>
    <property type="project" value="UniProtKB-EC"/>
</dbReference>
<evidence type="ECO:0000256" key="4">
    <source>
        <dbReference type="ARBA" id="ARBA00012797"/>
    </source>
</evidence>
<dbReference type="InterPro" id="IPR007356">
    <property type="entry name" value="tRNA_m1G_MeTrfase_euk"/>
</dbReference>
<dbReference type="InterPro" id="IPR038459">
    <property type="entry name" value="MT_TRM10-typ_sf"/>
</dbReference>
<proteinExistence type="predicted"/>
<dbReference type="EC" id="2.1.1.221" evidence="4"/>
<dbReference type="OrthoDB" id="278300at2759"/>
<dbReference type="GO" id="GO:0005634">
    <property type="term" value="C:nucleus"/>
    <property type="evidence" value="ECO:0007669"/>
    <property type="project" value="UniProtKB-SubCell"/>
</dbReference>
<dbReference type="PANTHER" id="PTHR13563:SF13">
    <property type="entry name" value="TRNA METHYLTRANSFERASE 10 HOMOLOG A"/>
    <property type="match status" value="1"/>
</dbReference>
<reference evidence="19" key="1">
    <citation type="journal article" date="2017" name="Genome Biol.">
        <title>Comparative genomics reveals high biological diversity and specific adaptations in the industrially and medically important fungal genus Aspergillus.</title>
        <authorList>
            <person name="de Vries R.P."/>
            <person name="Riley R."/>
            <person name="Wiebenga A."/>
            <person name="Aguilar-Osorio G."/>
            <person name="Amillis S."/>
            <person name="Uchima C.A."/>
            <person name="Anderluh G."/>
            <person name="Asadollahi M."/>
            <person name="Askin M."/>
            <person name="Barry K."/>
            <person name="Battaglia E."/>
            <person name="Bayram O."/>
            <person name="Benocci T."/>
            <person name="Braus-Stromeyer S.A."/>
            <person name="Caldana C."/>
            <person name="Canovas D."/>
            <person name="Cerqueira G.C."/>
            <person name="Chen F."/>
            <person name="Chen W."/>
            <person name="Choi C."/>
            <person name="Clum A."/>
            <person name="Dos Santos R.A."/>
            <person name="Damasio A.R."/>
            <person name="Diallinas G."/>
            <person name="Emri T."/>
            <person name="Fekete E."/>
            <person name="Flipphi M."/>
            <person name="Freyberg S."/>
            <person name="Gallo A."/>
            <person name="Gournas C."/>
            <person name="Habgood R."/>
            <person name="Hainaut M."/>
            <person name="Harispe M.L."/>
            <person name="Henrissat B."/>
            <person name="Hilden K.S."/>
            <person name="Hope R."/>
            <person name="Hossain A."/>
            <person name="Karabika E."/>
            <person name="Karaffa L."/>
            <person name="Karanyi Z."/>
            <person name="Krasevec N."/>
            <person name="Kuo A."/>
            <person name="Kusch H."/>
            <person name="LaButti K."/>
            <person name="Lagendijk E.L."/>
            <person name="Lapidus A."/>
            <person name="Levasseur A."/>
            <person name="Lindquist E."/>
            <person name="Lipzen A."/>
            <person name="Logrieco A.F."/>
            <person name="MacCabe A."/>
            <person name="Maekelae M.R."/>
            <person name="Malavazi I."/>
            <person name="Melin P."/>
            <person name="Meyer V."/>
            <person name="Mielnichuk N."/>
            <person name="Miskei M."/>
            <person name="Molnar A.P."/>
            <person name="Mule G."/>
            <person name="Ngan C.Y."/>
            <person name="Orejas M."/>
            <person name="Orosz E."/>
            <person name="Ouedraogo J.P."/>
            <person name="Overkamp K.M."/>
            <person name="Park H.-S."/>
            <person name="Perrone G."/>
            <person name="Piumi F."/>
            <person name="Punt P.J."/>
            <person name="Ram A.F."/>
            <person name="Ramon A."/>
            <person name="Rauscher S."/>
            <person name="Record E."/>
            <person name="Riano-Pachon D.M."/>
            <person name="Robert V."/>
            <person name="Roehrig J."/>
            <person name="Ruller R."/>
            <person name="Salamov A."/>
            <person name="Salih N.S."/>
            <person name="Samson R.A."/>
            <person name="Sandor E."/>
            <person name="Sanguinetti M."/>
            <person name="Schuetze T."/>
            <person name="Sepcic K."/>
            <person name="Shelest E."/>
            <person name="Sherlock G."/>
            <person name="Sophianopoulou V."/>
            <person name="Squina F.M."/>
            <person name="Sun H."/>
            <person name="Susca A."/>
            <person name="Todd R.B."/>
            <person name="Tsang A."/>
            <person name="Unkles S.E."/>
            <person name="van de Wiele N."/>
            <person name="van Rossen-Uffink D."/>
            <person name="Oliveira J.V."/>
            <person name="Vesth T.C."/>
            <person name="Visser J."/>
            <person name="Yu J.-H."/>
            <person name="Zhou M."/>
            <person name="Andersen M.R."/>
            <person name="Archer D.B."/>
            <person name="Baker S.E."/>
            <person name="Benoit I."/>
            <person name="Brakhage A.A."/>
            <person name="Braus G.H."/>
            <person name="Fischer R."/>
            <person name="Frisvad J.C."/>
            <person name="Goldman G.H."/>
            <person name="Houbraken J."/>
            <person name="Oakley B."/>
            <person name="Pocsi I."/>
            <person name="Scazzocchio C."/>
            <person name="Seiboth B."/>
            <person name="vanKuyk P.A."/>
            <person name="Wortman J."/>
            <person name="Dyer P.S."/>
            <person name="Grigoriev I.V."/>
        </authorList>
    </citation>
    <scope>NUCLEOTIDE SEQUENCE [LARGE SCALE GENOMIC DNA]</scope>
    <source>
        <strain evidence="19">CBS 506.65</strain>
    </source>
</reference>
<feature type="region of interest" description="Disordered" evidence="16">
    <location>
        <begin position="1"/>
        <end position="129"/>
    </location>
</feature>
<evidence type="ECO:0000256" key="11">
    <source>
        <dbReference type="ARBA" id="ARBA00023242"/>
    </source>
</evidence>
<feature type="compositionally biased region" description="Basic and acidic residues" evidence="16">
    <location>
        <begin position="1"/>
        <end position="16"/>
    </location>
</feature>
<sequence>MEEEEGRPRKLAKLDHSGGQLDGEPVMSGALATNDQGAEDDTARPSAAPDATEDANGKSDEGPGAEEGDETEPKLSKSQLKKLRRRENWEAGREDRKVKRREKLHAKRQRQRAERDAAGATEITLRKDKEKAMQRQRSVLLPITMVIDCGFDDLMLEKERISLGSQLTRSYSDNIKAPYRSHLVISNFDKKLKERFDNLLRKVHEKWRGVHFMQEDFVHASELAKEWMAGPEGGQMVGALADKTDARPEDGEVVYLSSESEHTLMELKPYSTYIIGGLVDKNRHKGICYKRAVELGIKTAKLPIGEYIQMSHRAVLATNHVVEIMLRWMELGDWGEAFMKVIPQRKGGVLKGQGADGDDGEEYDDQEEQEEEDAEVSQDITNDDPSADTNESQEA</sequence>
<evidence type="ECO:0000256" key="5">
    <source>
        <dbReference type="ARBA" id="ARBA00020451"/>
    </source>
</evidence>
<keyword evidence="7" id="KW-0489">Methyltransferase</keyword>
<evidence type="ECO:0000256" key="10">
    <source>
        <dbReference type="ARBA" id="ARBA00022694"/>
    </source>
</evidence>
<dbReference type="STRING" id="1073090.A0A1L9SN73"/>
<comment type="subcellular location">
    <subcellularLocation>
        <location evidence="2">Cytoplasm</location>
    </subcellularLocation>
    <subcellularLocation>
        <location evidence="1">Nucleus</location>
    </subcellularLocation>
</comment>
<dbReference type="FunFam" id="3.40.1280.30:FF:000004">
    <property type="entry name" value="tRNA (guanine(9)-N1)-methyltransferase"/>
    <property type="match status" value="1"/>
</dbReference>
<keyword evidence="10" id="KW-0819">tRNA processing</keyword>
<feature type="compositionally biased region" description="Basic and acidic residues" evidence="16">
    <location>
        <begin position="86"/>
        <end position="97"/>
    </location>
</feature>
<dbReference type="GO" id="GO:0000049">
    <property type="term" value="F:tRNA binding"/>
    <property type="evidence" value="ECO:0007669"/>
    <property type="project" value="TreeGrafter"/>
</dbReference>
<feature type="region of interest" description="Disordered" evidence="16">
    <location>
        <begin position="349"/>
        <end position="395"/>
    </location>
</feature>
<evidence type="ECO:0000313" key="18">
    <source>
        <dbReference type="EMBL" id="OJJ48638.1"/>
    </source>
</evidence>
<dbReference type="GO" id="GO:0002939">
    <property type="term" value="P:tRNA N1-guanine methylation"/>
    <property type="evidence" value="ECO:0007669"/>
    <property type="project" value="TreeGrafter"/>
</dbReference>
<evidence type="ECO:0000313" key="19">
    <source>
        <dbReference type="Proteomes" id="UP000184188"/>
    </source>
</evidence>
<dbReference type="Gene3D" id="3.40.1280.30">
    <property type="match status" value="1"/>
</dbReference>
<evidence type="ECO:0000256" key="12">
    <source>
        <dbReference type="ARBA" id="ARBA00031792"/>
    </source>
</evidence>
<dbReference type="PANTHER" id="PTHR13563">
    <property type="entry name" value="TRNA (GUANINE-9-) METHYLTRANSFERASE"/>
    <property type="match status" value="1"/>
</dbReference>
<evidence type="ECO:0000256" key="6">
    <source>
        <dbReference type="ARBA" id="ARBA00022490"/>
    </source>
</evidence>
<dbReference type="Proteomes" id="UP000184188">
    <property type="component" value="Unassembled WGS sequence"/>
</dbReference>
<evidence type="ECO:0000256" key="3">
    <source>
        <dbReference type="ARBA" id="ARBA00011245"/>
    </source>
</evidence>
<evidence type="ECO:0000256" key="1">
    <source>
        <dbReference type="ARBA" id="ARBA00004123"/>
    </source>
</evidence>
<dbReference type="InterPro" id="IPR028564">
    <property type="entry name" value="MT_TRM10-typ"/>
</dbReference>
<keyword evidence="8" id="KW-0808">Transferase</keyword>
<dbReference type="AlphaFoldDB" id="A0A1L9SN73"/>
<dbReference type="GeneID" id="34609044"/>
<dbReference type="EMBL" id="KV878339">
    <property type="protein sequence ID" value="OJJ48638.1"/>
    <property type="molecule type" value="Genomic_DNA"/>
</dbReference>
<evidence type="ECO:0000256" key="9">
    <source>
        <dbReference type="ARBA" id="ARBA00022691"/>
    </source>
</evidence>
<evidence type="ECO:0000256" key="15">
    <source>
        <dbReference type="ARBA" id="ARBA00056529"/>
    </source>
</evidence>
<feature type="compositionally biased region" description="Basic residues" evidence="16">
    <location>
        <begin position="98"/>
        <end position="110"/>
    </location>
</feature>
<accession>A0A1L9SN73</accession>
<evidence type="ECO:0000256" key="14">
    <source>
        <dbReference type="ARBA" id="ARBA00048434"/>
    </source>
</evidence>
<evidence type="ECO:0000256" key="7">
    <source>
        <dbReference type="ARBA" id="ARBA00022603"/>
    </source>
</evidence>
<comment type="subunit">
    <text evidence="3">Monomer.</text>
</comment>
<dbReference type="PROSITE" id="PS51675">
    <property type="entry name" value="SAM_MT_TRM10"/>
    <property type="match status" value="1"/>
</dbReference>
<feature type="compositionally biased region" description="Acidic residues" evidence="16">
    <location>
        <begin position="356"/>
        <end position="395"/>
    </location>
</feature>
<dbReference type="RefSeq" id="XP_022583148.1">
    <property type="nucleotide sequence ID" value="XM_022722579.1"/>
</dbReference>
<evidence type="ECO:0000256" key="16">
    <source>
        <dbReference type="SAM" id="MobiDB-lite"/>
    </source>
</evidence>
<keyword evidence="9" id="KW-0949">S-adenosyl-L-methionine</keyword>
<dbReference type="CDD" id="cd18089">
    <property type="entry name" value="SPOUT_Trm10-like"/>
    <property type="match status" value="1"/>
</dbReference>